<keyword evidence="1" id="KW-0812">Transmembrane</keyword>
<comment type="caution">
    <text evidence="3">The sequence shown here is derived from an EMBL/GenBank/DDBJ whole genome shotgun (WGS) entry which is preliminary data.</text>
</comment>
<dbReference type="PANTHER" id="PTHR14969">
    <property type="entry name" value="SPHINGOSINE-1-PHOSPHATE PHOSPHOHYDROLASE"/>
    <property type="match status" value="1"/>
</dbReference>
<organism evidence="3 4">
    <name type="scientific">Alkalicoccobacillus plakortidis</name>
    <dbReference type="NCBI Taxonomy" id="444060"/>
    <lineage>
        <taxon>Bacteria</taxon>
        <taxon>Bacillati</taxon>
        <taxon>Bacillota</taxon>
        <taxon>Bacilli</taxon>
        <taxon>Bacillales</taxon>
        <taxon>Bacillaceae</taxon>
        <taxon>Alkalicoccobacillus</taxon>
    </lineage>
</organism>
<keyword evidence="1" id="KW-0472">Membrane</keyword>
<gene>
    <name evidence="3" type="ORF">AN965_01940</name>
</gene>
<dbReference type="InterPro" id="IPR000326">
    <property type="entry name" value="PAP2/HPO"/>
</dbReference>
<accession>A0A9D5DRR2</accession>
<name>A0A9D5DRR2_9BACI</name>
<dbReference type="Gene3D" id="1.20.144.10">
    <property type="entry name" value="Phosphatidic acid phosphatase type 2/haloperoxidase"/>
    <property type="match status" value="2"/>
</dbReference>
<dbReference type="InterPro" id="IPR036938">
    <property type="entry name" value="PAP2/HPO_sf"/>
</dbReference>
<feature type="transmembrane region" description="Helical" evidence="1">
    <location>
        <begin position="56"/>
        <end position="77"/>
    </location>
</feature>
<feature type="domain" description="Phosphatidic acid phosphatase type 2/haloperoxidase" evidence="2">
    <location>
        <begin position="50"/>
        <end position="162"/>
    </location>
</feature>
<evidence type="ECO:0000313" key="4">
    <source>
        <dbReference type="Proteomes" id="UP000051061"/>
    </source>
</evidence>
<reference evidence="3 4" key="1">
    <citation type="submission" date="2015-09" db="EMBL/GenBank/DDBJ databases">
        <title>Genome sequencing project for genomic taxonomy and phylogenomics of Bacillus-like bacteria.</title>
        <authorList>
            <person name="Liu B."/>
            <person name="Wang J."/>
            <person name="Zhu Y."/>
            <person name="Liu G."/>
            <person name="Chen Q."/>
            <person name="Chen Z."/>
            <person name="Lan J."/>
            <person name="Che J."/>
            <person name="Ge C."/>
            <person name="Shi H."/>
            <person name="Pan Z."/>
            <person name="Liu X."/>
        </authorList>
    </citation>
    <scope>NUCLEOTIDE SEQUENCE [LARGE SCALE GENOMIC DNA]</scope>
    <source>
        <strain evidence="3 4">DSM 19153</strain>
    </source>
</reference>
<dbReference type="PANTHER" id="PTHR14969:SF58">
    <property type="entry name" value="UNDECAPRENYL-DIPHOSPHATASE BCRC"/>
    <property type="match status" value="1"/>
</dbReference>
<evidence type="ECO:0000313" key="3">
    <source>
        <dbReference type="EMBL" id="KQL58754.1"/>
    </source>
</evidence>
<keyword evidence="1" id="KW-1133">Transmembrane helix</keyword>
<proteinExistence type="predicted"/>
<evidence type="ECO:0000256" key="1">
    <source>
        <dbReference type="SAM" id="Phobius"/>
    </source>
</evidence>
<feature type="transmembrane region" description="Helical" evidence="1">
    <location>
        <begin position="147"/>
        <end position="165"/>
    </location>
</feature>
<dbReference type="Pfam" id="PF01569">
    <property type="entry name" value="PAP2"/>
    <property type="match status" value="1"/>
</dbReference>
<dbReference type="SMART" id="SM00014">
    <property type="entry name" value="acidPPc"/>
    <property type="match status" value="1"/>
</dbReference>
<dbReference type="EMBL" id="LJJD01000004">
    <property type="protein sequence ID" value="KQL58754.1"/>
    <property type="molecule type" value="Genomic_DNA"/>
</dbReference>
<sequence length="181" mass="20403">MDYYLFRLINDLSGHYRLLDMVMLWSSEYVTILLAFALFGFFIVGLKKRIYMKTALFTGAALIISMGIGYVIKGLFYRPRPFVEHDVNLLIIHNTASSFPSNHTLAAFAIGLGIFFFHKKVGSLLLLGAALIGLSRVYLGHHYPLDVFAGFSIALLVVFLLKKGMNKLEKGDRRHVAKRVS</sequence>
<dbReference type="SUPFAM" id="SSF48317">
    <property type="entry name" value="Acid phosphatase/Vanadium-dependent haloperoxidase"/>
    <property type="match status" value="1"/>
</dbReference>
<dbReference type="AlphaFoldDB" id="A0A9D5DRR2"/>
<evidence type="ECO:0000259" key="2">
    <source>
        <dbReference type="SMART" id="SM00014"/>
    </source>
</evidence>
<feature type="transmembrane region" description="Helical" evidence="1">
    <location>
        <begin position="22"/>
        <end position="44"/>
    </location>
</feature>
<protein>
    <recommendedName>
        <fullName evidence="2">Phosphatidic acid phosphatase type 2/haloperoxidase domain-containing protein</fullName>
    </recommendedName>
</protein>
<feature type="transmembrane region" description="Helical" evidence="1">
    <location>
        <begin position="124"/>
        <end position="141"/>
    </location>
</feature>
<dbReference type="Proteomes" id="UP000051061">
    <property type="component" value="Unassembled WGS sequence"/>
</dbReference>
<keyword evidence="4" id="KW-1185">Reference proteome</keyword>
<feature type="transmembrane region" description="Helical" evidence="1">
    <location>
        <begin position="97"/>
        <end position="117"/>
    </location>
</feature>